<feature type="region of interest" description="Disordered" evidence="1">
    <location>
        <begin position="35"/>
        <end position="55"/>
    </location>
</feature>
<organism evidence="2 3">
    <name type="scientific">Mannheimia haemolytica</name>
    <name type="common">Pasteurella haemolytica</name>
    <dbReference type="NCBI Taxonomy" id="75985"/>
    <lineage>
        <taxon>Bacteria</taxon>
        <taxon>Pseudomonadati</taxon>
        <taxon>Pseudomonadota</taxon>
        <taxon>Gammaproteobacteria</taxon>
        <taxon>Pasteurellales</taxon>
        <taxon>Pasteurellaceae</taxon>
        <taxon>Mannheimia</taxon>
    </lineage>
</organism>
<proteinExistence type="predicted"/>
<dbReference type="InterPro" id="IPR025157">
    <property type="entry name" value="Hemagglutinin_rpt"/>
</dbReference>
<accession>A0A378NGH1</accession>
<dbReference type="AlphaFoldDB" id="A0A378NGH1"/>
<dbReference type="GO" id="GO:0003824">
    <property type="term" value="F:catalytic activity"/>
    <property type="evidence" value="ECO:0007669"/>
    <property type="project" value="UniProtKB-ARBA"/>
</dbReference>
<reference evidence="2 3" key="1">
    <citation type="submission" date="2018-06" db="EMBL/GenBank/DDBJ databases">
        <authorList>
            <consortium name="Pathogen Informatics"/>
            <person name="Doyle S."/>
        </authorList>
    </citation>
    <scope>NUCLEOTIDE SEQUENCE [LARGE SCALE GENOMIC DNA]</scope>
    <source>
        <strain evidence="2 3">NCTC9380</strain>
    </source>
</reference>
<gene>
    <name evidence="2" type="ORF">NCTC9380_00312</name>
</gene>
<name>A0A378NGH1_MANHA</name>
<evidence type="ECO:0000256" key="1">
    <source>
        <dbReference type="SAM" id="MobiDB-lite"/>
    </source>
</evidence>
<protein>
    <submittedName>
        <fullName evidence="2">Uncharacterized protein</fullName>
    </submittedName>
</protein>
<sequence length="198" mass="21420">MADSYRNQTKEKNHSASVGVFVSFNGDSYGIGLEASGSVGKGKENSESETWQNNQLQAGKLVTNSANGKLLLDATTVKANRWEGEVQDFEAKSRQDIIKYSSEQVQAGGSASLALGTSSANVNAAYNSAKLNTAQVEKQTSIDIGKGGMDVKVKKNAHFDGAVMTSQAEKENNRFQAGTLTTGDWRKYRYRPNPRPKC</sequence>
<evidence type="ECO:0000313" key="3">
    <source>
        <dbReference type="Proteomes" id="UP000254031"/>
    </source>
</evidence>
<dbReference type="EMBL" id="UGPL01000006">
    <property type="protein sequence ID" value="STY65058.1"/>
    <property type="molecule type" value="Genomic_DNA"/>
</dbReference>
<evidence type="ECO:0000313" key="2">
    <source>
        <dbReference type="EMBL" id="STY65058.1"/>
    </source>
</evidence>
<dbReference type="RefSeq" id="WP_006251595.1">
    <property type="nucleotide sequence ID" value="NZ_CP017484.1"/>
</dbReference>
<dbReference type="Pfam" id="PF13332">
    <property type="entry name" value="Fil_haemagg_2"/>
    <property type="match status" value="1"/>
</dbReference>
<dbReference type="Proteomes" id="UP000254031">
    <property type="component" value="Unassembled WGS sequence"/>
</dbReference>